<reference evidence="6 7" key="1">
    <citation type="journal article" date="2019" name="Nat. Ecol. Evol.">
        <title>Megaphylogeny resolves global patterns of mushroom evolution.</title>
        <authorList>
            <person name="Varga T."/>
            <person name="Krizsan K."/>
            <person name="Foldi C."/>
            <person name="Dima B."/>
            <person name="Sanchez-Garcia M."/>
            <person name="Sanchez-Ramirez S."/>
            <person name="Szollosi G.J."/>
            <person name="Szarkandi J.G."/>
            <person name="Papp V."/>
            <person name="Albert L."/>
            <person name="Andreopoulos W."/>
            <person name="Angelini C."/>
            <person name="Antonin V."/>
            <person name="Barry K.W."/>
            <person name="Bougher N.L."/>
            <person name="Buchanan P."/>
            <person name="Buyck B."/>
            <person name="Bense V."/>
            <person name="Catcheside P."/>
            <person name="Chovatia M."/>
            <person name="Cooper J."/>
            <person name="Damon W."/>
            <person name="Desjardin D."/>
            <person name="Finy P."/>
            <person name="Geml J."/>
            <person name="Haridas S."/>
            <person name="Hughes K."/>
            <person name="Justo A."/>
            <person name="Karasinski D."/>
            <person name="Kautmanova I."/>
            <person name="Kiss B."/>
            <person name="Kocsube S."/>
            <person name="Kotiranta H."/>
            <person name="LaButti K.M."/>
            <person name="Lechner B.E."/>
            <person name="Liimatainen K."/>
            <person name="Lipzen A."/>
            <person name="Lukacs Z."/>
            <person name="Mihaltcheva S."/>
            <person name="Morgado L.N."/>
            <person name="Niskanen T."/>
            <person name="Noordeloos M.E."/>
            <person name="Ohm R.A."/>
            <person name="Ortiz-Santana B."/>
            <person name="Ovrebo C."/>
            <person name="Racz N."/>
            <person name="Riley R."/>
            <person name="Savchenko A."/>
            <person name="Shiryaev A."/>
            <person name="Soop K."/>
            <person name="Spirin V."/>
            <person name="Szebenyi C."/>
            <person name="Tomsovsky M."/>
            <person name="Tulloss R.E."/>
            <person name="Uehling J."/>
            <person name="Grigoriev I.V."/>
            <person name="Vagvolgyi C."/>
            <person name="Papp T."/>
            <person name="Martin F.M."/>
            <person name="Miettinen O."/>
            <person name="Hibbett D.S."/>
            <person name="Nagy L.G."/>
        </authorList>
    </citation>
    <scope>NUCLEOTIDE SEQUENCE [LARGE SCALE GENOMIC DNA]</scope>
    <source>
        <strain evidence="6 7">FP101781</strain>
    </source>
</reference>
<evidence type="ECO:0000256" key="4">
    <source>
        <dbReference type="PROSITE-ProRule" id="PRU00134"/>
    </source>
</evidence>
<dbReference type="InterPro" id="IPR002893">
    <property type="entry name" value="Znf_MYND"/>
</dbReference>
<comment type="caution">
    <text evidence="6">The sequence shown here is derived from an EMBL/GenBank/DDBJ whole genome shotgun (WGS) entry which is preliminary data.</text>
</comment>
<evidence type="ECO:0000313" key="6">
    <source>
        <dbReference type="EMBL" id="TEB31139.1"/>
    </source>
</evidence>
<evidence type="ECO:0000256" key="1">
    <source>
        <dbReference type="ARBA" id="ARBA00022723"/>
    </source>
</evidence>
<gene>
    <name evidence="6" type="ORF">FA13DRAFT_1774508</name>
</gene>
<accession>A0A4Y7TC41</accession>
<evidence type="ECO:0000313" key="7">
    <source>
        <dbReference type="Proteomes" id="UP000298030"/>
    </source>
</evidence>
<evidence type="ECO:0000259" key="5">
    <source>
        <dbReference type="PROSITE" id="PS50865"/>
    </source>
</evidence>
<dbReference type="SUPFAM" id="SSF144232">
    <property type="entry name" value="HIT/MYND zinc finger-like"/>
    <property type="match status" value="1"/>
</dbReference>
<organism evidence="6 7">
    <name type="scientific">Coprinellus micaceus</name>
    <name type="common">Glistening ink-cap mushroom</name>
    <name type="synonym">Coprinus micaceus</name>
    <dbReference type="NCBI Taxonomy" id="71717"/>
    <lineage>
        <taxon>Eukaryota</taxon>
        <taxon>Fungi</taxon>
        <taxon>Dikarya</taxon>
        <taxon>Basidiomycota</taxon>
        <taxon>Agaricomycotina</taxon>
        <taxon>Agaricomycetes</taxon>
        <taxon>Agaricomycetidae</taxon>
        <taxon>Agaricales</taxon>
        <taxon>Agaricineae</taxon>
        <taxon>Psathyrellaceae</taxon>
        <taxon>Coprinellus</taxon>
    </lineage>
</organism>
<evidence type="ECO:0000256" key="3">
    <source>
        <dbReference type="ARBA" id="ARBA00022833"/>
    </source>
</evidence>
<sequence>MTTMAAYTGRLRDPKTSALLHAAERGSIAHILQLAKEGWPKDARDQAVVLATTFNLLSEEPTPVNPELSPDSSTFFERAQPLQRVNALMEIVAISGRLLEEGREKVVEPISRVFEGSVEVLLRWLGFWLGSWDWILCYDPRARHGNPLFIPGRTAEIFSNVLGGCDEKLRNAMLALPETTRFGLSLWNWVDQNGLPLYLPYHIPQQTICPIIDIVSSLQRHPATKHLIVEEVSNYTYKQHVRFLHCTLTRIKHWEACRIRSPSKKIHDGSDIVAILLVLTHLLCIPALKREFIRLNVAGQVMRLAASHPEWDVLLFFDAKPWEHYPNYQRFVLPQLIEAGALEAILDDYISRNGPGVKKPWFLLGPPEDTPLSPLEIIGLTCVHPKTLATTLAAFGTLPRDKQWRDEKHNNHQREFVCLLHFYRHTWDRLPAGRLNICDSLNHHHRSSGGEVNGKRCSGCGVKVYCSVMCQKEDWDLHKFECRDDRRRRIDLENARAWPSHRFRSFLLALLQQLLLNWEFPQRLMSPCINEEKSEDGTLLSQIYVEGEEGYKANGLKRSKKNSKNSIQFPIWKTPVHWHANTVDELRAMKCTHTERARKIYEGPRFSRLFDEFERASSDDALDKQMEPGSLWDDQEGVSKKLRLASLTLNLGTYVNYVLGRFVVERAQERTSVRLLNGYISVKECGNT</sequence>
<dbReference type="Pfam" id="PF01753">
    <property type="entry name" value="zf-MYND"/>
    <property type="match status" value="1"/>
</dbReference>
<dbReference type="AlphaFoldDB" id="A0A4Y7TC41"/>
<name>A0A4Y7TC41_COPMI</name>
<protein>
    <recommendedName>
        <fullName evidence="5">MYND-type domain-containing protein</fullName>
    </recommendedName>
</protein>
<proteinExistence type="predicted"/>
<keyword evidence="1" id="KW-0479">Metal-binding</keyword>
<dbReference type="EMBL" id="QPFP01000020">
    <property type="protein sequence ID" value="TEB31139.1"/>
    <property type="molecule type" value="Genomic_DNA"/>
</dbReference>
<dbReference type="PROSITE" id="PS50865">
    <property type="entry name" value="ZF_MYND_2"/>
    <property type="match status" value="1"/>
</dbReference>
<dbReference type="GO" id="GO:0008270">
    <property type="term" value="F:zinc ion binding"/>
    <property type="evidence" value="ECO:0007669"/>
    <property type="project" value="UniProtKB-KW"/>
</dbReference>
<dbReference type="Proteomes" id="UP000298030">
    <property type="component" value="Unassembled WGS sequence"/>
</dbReference>
<feature type="domain" description="MYND-type" evidence="5">
    <location>
        <begin position="435"/>
        <end position="482"/>
    </location>
</feature>
<keyword evidence="2 4" id="KW-0863">Zinc-finger</keyword>
<keyword evidence="3" id="KW-0862">Zinc</keyword>
<dbReference type="OrthoDB" id="437457at2759"/>
<evidence type="ECO:0000256" key="2">
    <source>
        <dbReference type="ARBA" id="ARBA00022771"/>
    </source>
</evidence>
<keyword evidence="7" id="KW-1185">Reference proteome</keyword>
<dbReference type="Gene3D" id="6.10.140.2220">
    <property type="match status" value="1"/>
</dbReference>